<reference evidence="1" key="1">
    <citation type="journal article" date="2014" name="Front. Microbiol.">
        <title>High frequency of phylogenetically diverse reductive dehalogenase-homologous genes in deep subseafloor sedimentary metagenomes.</title>
        <authorList>
            <person name="Kawai M."/>
            <person name="Futagami T."/>
            <person name="Toyoda A."/>
            <person name="Takaki Y."/>
            <person name="Nishi S."/>
            <person name="Hori S."/>
            <person name="Arai W."/>
            <person name="Tsubouchi T."/>
            <person name="Morono Y."/>
            <person name="Uchiyama I."/>
            <person name="Ito T."/>
            <person name="Fujiyama A."/>
            <person name="Inagaki F."/>
            <person name="Takami H."/>
        </authorList>
    </citation>
    <scope>NUCLEOTIDE SEQUENCE</scope>
    <source>
        <strain evidence="1">Expedition CK06-06</strain>
    </source>
</reference>
<comment type="caution">
    <text evidence="1">The sequence shown here is derived from an EMBL/GenBank/DDBJ whole genome shotgun (WGS) entry which is preliminary data.</text>
</comment>
<proteinExistence type="predicted"/>
<sequence length="35" mass="4086">TSDGKFILFSSKRNMDMETEIFVMDIYGKNQKPLT</sequence>
<name>X1DPE0_9ZZZZ</name>
<feature type="non-terminal residue" evidence="1">
    <location>
        <position position="1"/>
    </location>
</feature>
<gene>
    <name evidence="1" type="ORF">S01H4_67338</name>
</gene>
<dbReference type="EMBL" id="BART01042297">
    <property type="protein sequence ID" value="GAH22042.1"/>
    <property type="molecule type" value="Genomic_DNA"/>
</dbReference>
<evidence type="ECO:0008006" key="2">
    <source>
        <dbReference type="Google" id="ProtNLM"/>
    </source>
</evidence>
<dbReference type="AlphaFoldDB" id="X1DPE0"/>
<protein>
    <recommendedName>
        <fullName evidence="2">Dipeptidylpeptidase IV N-terminal domain-containing protein</fullName>
    </recommendedName>
</protein>
<feature type="non-terminal residue" evidence="1">
    <location>
        <position position="35"/>
    </location>
</feature>
<organism evidence="1">
    <name type="scientific">marine sediment metagenome</name>
    <dbReference type="NCBI Taxonomy" id="412755"/>
    <lineage>
        <taxon>unclassified sequences</taxon>
        <taxon>metagenomes</taxon>
        <taxon>ecological metagenomes</taxon>
    </lineage>
</organism>
<accession>X1DPE0</accession>
<evidence type="ECO:0000313" key="1">
    <source>
        <dbReference type="EMBL" id="GAH22042.1"/>
    </source>
</evidence>